<gene>
    <name evidence="2" type="ORF">M422DRAFT_257404</name>
</gene>
<feature type="compositionally biased region" description="Low complexity" evidence="1">
    <location>
        <begin position="117"/>
        <end position="134"/>
    </location>
</feature>
<feature type="region of interest" description="Disordered" evidence="1">
    <location>
        <begin position="1"/>
        <end position="78"/>
    </location>
</feature>
<feature type="compositionally biased region" description="Pro residues" evidence="1">
    <location>
        <begin position="1"/>
        <end position="12"/>
    </location>
</feature>
<evidence type="ECO:0000313" key="2">
    <source>
        <dbReference type="EMBL" id="KIJ39807.1"/>
    </source>
</evidence>
<evidence type="ECO:0000256" key="1">
    <source>
        <dbReference type="SAM" id="MobiDB-lite"/>
    </source>
</evidence>
<name>A0A0C9VEI0_SPHS4</name>
<dbReference type="HOGENOM" id="CLU_1251382_0_0_1"/>
<dbReference type="EMBL" id="KN837149">
    <property type="protein sequence ID" value="KIJ39807.1"/>
    <property type="molecule type" value="Genomic_DNA"/>
</dbReference>
<reference evidence="2 3" key="1">
    <citation type="submission" date="2014-06" db="EMBL/GenBank/DDBJ databases">
        <title>Evolutionary Origins and Diversification of the Mycorrhizal Mutualists.</title>
        <authorList>
            <consortium name="DOE Joint Genome Institute"/>
            <consortium name="Mycorrhizal Genomics Consortium"/>
            <person name="Kohler A."/>
            <person name="Kuo A."/>
            <person name="Nagy L.G."/>
            <person name="Floudas D."/>
            <person name="Copeland A."/>
            <person name="Barry K.W."/>
            <person name="Cichocki N."/>
            <person name="Veneault-Fourrey C."/>
            <person name="LaButti K."/>
            <person name="Lindquist E.A."/>
            <person name="Lipzen A."/>
            <person name="Lundell T."/>
            <person name="Morin E."/>
            <person name="Murat C."/>
            <person name="Riley R."/>
            <person name="Ohm R."/>
            <person name="Sun H."/>
            <person name="Tunlid A."/>
            <person name="Henrissat B."/>
            <person name="Grigoriev I.V."/>
            <person name="Hibbett D.S."/>
            <person name="Martin F."/>
        </authorList>
    </citation>
    <scope>NUCLEOTIDE SEQUENCE [LARGE SCALE GENOMIC DNA]</scope>
    <source>
        <strain evidence="2 3">SS14</strain>
    </source>
</reference>
<organism evidence="2 3">
    <name type="scientific">Sphaerobolus stellatus (strain SS14)</name>
    <dbReference type="NCBI Taxonomy" id="990650"/>
    <lineage>
        <taxon>Eukaryota</taxon>
        <taxon>Fungi</taxon>
        <taxon>Dikarya</taxon>
        <taxon>Basidiomycota</taxon>
        <taxon>Agaricomycotina</taxon>
        <taxon>Agaricomycetes</taxon>
        <taxon>Phallomycetidae</taxon>
        <taxon>Geastrales</taxon>
        <taxon>Sphaerobolaceae</taxon>
        <taxon>Sphaerobolus</taxon>
    </lineage>
</organism>
<accession>A0A0C9VEI0</accession>
<dbReference type="AlphaFoldDB" id="A0A0C9VEI0"/>
<protein>
    <submittedName>
        <fullName evidence="2">Uncharacterized protein</fullName>
    </submittedName>
</protein>
<dbReference type="Proteomes" id="UP000054279">
    <property type="component" value="Unassembled WGS sequence"/>
</dbReference>
<feature type="region of interest" description="Disordered" evidence="1">
    <location>
        <begin position="91"/>
        <end position="134"/>
    </location>
</feature>
<keyword evidence="3" id="KW-1185">Reference proteome</keyword>
<evidence type="ECO:0000313" key="3">
    <source>
        <dbReference type="Proteomes" id="UP000054279"/>
    </source>
</evidence>
<sequence>MSYAPPAVPPYPTNFYSQRQYRQDSKPPVPPHFHPDQSVVSPMPERIIPDLPADRSDAHSTTKQAHGIQPATPSPPRLIRLSTTEAIRRILTRPLSRRTSSAAPTPVGPPRPRRVRPSPNRIQLAPRPAAAAPRPLQREPRPLHVVQRPADAVAVRLAAFSFPAPRACLSGPSSFDEADITEDALRMGDPGNTGLMDLADLDPMPEIEAHELHEMNFTLDT</sequence>
<proteinExistence type="predicted"/>